<feature type="region of interest" description="Disordered" evidence="1">
    <location>
        <begin position="162"/>
        <end position="232"/>
    </location>
</feature>
<evidence type="ECO:0000313" key="3">
    <source>
        <dbReference type="Proteomes" id="UP000613768"/>
    </source>
</evidence>
<accession>A0AAW3ZMU6</accession>
<sequence length="232" mass="25954">MDTNLRRPTRQLDNLEQDRVLAAWEQRYASAAPIKPAQLIAKDGQTSGGHGFITSRELASGDKSTTDIDDLCRQAGTSPQDRERAELMRNAMSAGAIYGSIREDGLMADKRELAKARDEYTQRFTALIEYDQKHNHPVAQMDQPVPQQYSERQVFDWMHRDGRQPSADEAGWCADVEAMGRLGPPQPTPKPGPTVQDLRQAQTQSQSQSQGAFVRDSQSLSERLQQRRGMAA</sequence>
<dbReference type="EMBL" id="JACYTR010000046">
    <property type="protein sequence ID" value="MBD8527293.1"/>
    <property type="molecule type" value="Genomic_DNA"/>
</dbReference>
<gene>
    <name evidence="2" type="ORF">IFO71_16235</name>
</gene>
<feature type="compositionally biased region" description="Low complexity" evidence="1">
    <location>
        <begin position="200"/>
        <end position="210"/>
    </location>
</feature>
<proteinExistence type="predicted"/>
<reference evidence="2 3" key="1">
    <citation type="submission" date="2020-09" db="EMBL/GenBank/DDBJ databases">
        <title>Pseudoxanthomonas sp. CAU 1598 isolated from sand of Yaerae Beach.</title>
        <authorList>
            <person name="Kim W."/>
        </authorList>
    </citation>
    <scope>NUCLEOTIDE SEQUENCE [LARGE SCALE GENOMIC DNA]</scope>
    <source>
        <strain evidence="2 3">CAU 1598</strain>
    </source>
</reference>
<evidence type="ECO:0000256" key="1">
    <source>
        <dbReference type="SAM" id="MobiDB-lite"/>
    </source>
</evidence>
<keyword evidence="3" id="KW-1185">Reference proteome</keyword>
<dbReference type="Proteomes" id="UP000613768">
    <property type="component" value="Unassembled WGS sequence"/>
</dbReference>
<organism evidence="2 3">
    <name type="scientific">Pseudomarimonas arenosa</name>
    <dbReference type="NCBI Taxonomy" id="2774145"/>
    <lineage>
        <taxon>Bacteria</taxon>
        <taxon>Pseudomonadati</taxon>
        <taxon>Pseudomonadota</taxon>
        <taxon>Gammaproteobacteria</taxon>
        <taxon>Lysobacterales</taxon>
        <taxon>Lysobacteraceae</taxon>
        <taxon>Pseudomarimonas</taxon>
    </lineage>
</organism>
<comment type="caution">
    <text evidence="2">The sequence shown here is derived from an EMBL/GenBank/DDBJ whole genome shotgun (WGS) entry which is preliminary data.</text>
</comment>
<dbReference type="RefSeq" id="WP_192030714.1">
    <property type="nucleotide sequence ID" value="NZ_JACYTR010000046.1"/>
</dbReference>
<feature type="region of interest" description="Disordered" evidence="1">
    <location>
        <begin position="42"/>
        <end position="67"/>
    </location>
</feature>
<name>A0AAW3ZMU6_9GAMM</name>
<protein>
    <submittedName>
        <fullName evidence="2">Uncharacterized protein</fullName>
    </submittedName>
</protein>
<evidence type="ECO:0000313" key="2">
    <source>
        <dbReference type="EMBL" id="MBD8527293.1"/>
    </source>
</evidence>
<dbReference type="AlphaFoldDB" id="A0AAW3ZMU6"/>